<evidence type="ECO:0000256" key="1">
    <source>
        <dbReference type="ARBA" id="ARBA00006382"/>
    </source>
</evidence>
<dbReference type="Pfam" id="PF02812">
    <property type="entry name" value="ELFV_dehydrog_N"/>
    <property type="match status" value="1"/>
</dbReference>
<dbReference type="SUPFAM" id="SSF53223">
    <property type="entry name" value="Aminoacid dehydrogenase-like, N-terminal domain"/>
    <property type="match status" value="1"/>
</dbReference>
<evidence type="ECO:0000256" key="5">
    <source>
        <dbReference type="PIRSR" id="PIRSR000185-1"/>
    </source>
</evidence>
<evidence type="ECO:0000256" key="3">
    <source>
        <dbReference type="ARBA" id="ARBA00023002"/>
    </source>
</evidence>
<dbReference type="InterPro" id="IPR006095">
    <property type="entry name" value="Glu/Leu/Phe/Val/Trp_DH"/>
</dbReference>
<dbReference type="InterPro" id="IPR006096">
    <property type="entry name" value="Glu/Leu/Phe/Val/Trp_DH_C"/>
</dbReference>
<keyword evidence="11" id="KW-1185">Reference proteome</keyword>
<dbReference type="Gene3D" id="3.40.50.720">
    <property type="entry name" value="NAD(P)-binding Rossmann-like Domain"/>
    <property type="match status" value="1"/>
</dbReference>
<dbReference type="PANTHER" id="PTHR11606">
    <property type="entry name" value="GLUTAMATE DEHYDROGENASE"/>
    <property type="match status" value="1"/>
</dbReference>
<dbReference type="EMBL" id="JAWDKA010000008">
    <property type="protein sequence ID" value="MDV0442306.1"/>
    <property type="molecule type" value="Genomic_DNA"/>
</dbReference>
<name>A0AAE4MDU1_9EURY</name>
<accession>A0AAE4MDU1</accession>
<evidence type="ECO:0000256" key="7">
    <source>
        <dbReference type="PIRSR" id="PIRSR000185-3"/>
    </source>
</evidence>
<evidence type="ECO:0000313" key="11">
    <source>
        <dbReference type="Proteomes" id="UP001273136"/>
    </source>
</evidence>
<gene>
    <name evidence="10" type="primary">gdhA</name>
    <name evidence="10" type="ORF">McpAg1_15400</name>
</gene>
<feature type="binding site" evidence="6">
    <location>
        <position position="93"/>
    </location>
    <ligand>
        <name>substrate</name>
    </ligand>
</feature>
<comment type="similarity">
    <text evidence="1 4 8">Belongs to the Glu/Leu/Phe/Val dehydrogenases family.</text>
</comment>
<feature type="active site" description="Proton donor" evidence="5">
    <location>
        <position position="105"/>
    </location>
</feature>
<evidence type="ECO:0000256" key="8">
    <source>
        <dbReference type="RuleBase" id="RU004417"/>
    </source>
</evidence>
<dbReference type="GO" id="GO:0004352">
    <property type="term" value="F:glutamate dehydrogenase (NAD+) activity"/>
    <property type="evidence" value="ECO:0007669"/>
    <property type="project" value="TreeGrafter"/>
</dbReference>
<dbReference type="InterPro" id="IPR036291">
    <property type="entry name" value="NAD(P)-bd_dom_sf"/>
</dbReference>
<dbReference type="GO" id="GO:0000166">
    <property type="term" value="F:nucleotide binding"/>
    <property type="evidence" value="ECO:0007669"/>
    <property type="project" value="UniProtKB-KW"/>
</dbReference>
<feature type="binding site" evidence="6">
    <location>
        <position position="220"/>
    </location>
    <ligand>
        <name>NAD(+)</name>
        <dbReference type="ChEBI" id="CHEBI:57540"/>
    </ligand>
</feature>
<dbReference type="Pfam" id="PF00208">
    <property type="entry name" value="ELFV_dehydrog"/>
    <property type="match status" value="1"/>
</dbReference>
<dbReference type="SMART" id="SM00839">
    <property type="entry name" value="ELFV_dehydrog"/>
    <property type="match status" value="1"/>
</dbReference>
<evidence type="ECO:0000256" key="6">
    <source>
        <dbReference type="PIRSR" id="PIRSR000185-2"/>
    </source>
</evidence>
<dbReference type="InterPro" id="IPR046346">
    <property type="entry name" value="Aminoacid_DH-like_N_sf"/>
</dbReference>
<feature type="binding site" evidence="6">
    <location>
        <position position="69"/>
    </location>
    <ligand>
        <name>substrate</name>
    </ligand>
</feature>
<organism evidence="10 11">
    <name type="scientific">Methanorbis furvi</name>
    <dbReference type="NCBI Taxonomy" id="3028299"/>
    <lineage>
        <taxon>Archaea</taxon>
        <taxon>Methanobacteriati</taxon>
        <taxon>Methanobacteriota</taxon>
        <taxon>Stenosarchaea group</taxon>
        <taxon>Methanomicrobia</taxon>
        <taxon>Methanomicrobiales</taxon>
        <taxon>Methanocorpusculaceae</taxon>
        <taxon>Methanorbis</taxon>
    </lineage>
</organism>
<feature type="site" description="Important for catalysis" evidence="7">
    <location>
        <position position="145"/>
    </location>
</feature>
<dbReference type="CDD" id="cd01076">
    <property type="entry name" value="NAD_bind_1_Glu_DH"/>
    <property type="match status" value="1"/>
</dbReference>
<feature type="binding site" evidence="6">
    <location>
        <position position="350"/>
    </location>
    <ligand>
        <name>substrate</name>
    </ligand>
</feature>
<protein>
    <recommendedName>
        <fullName evidence="4">Glutamate dehydrogenase</fullName>
    </recommendedName>
</protein>
<dbReference type="GO" id="GO:0006538">
    <property type="term" value="P:L-glutamate catabolic process"/>
    <property type="evidence" value="ECO:0007669"/>
    <property type="project" value="TreeGrafter"/>
</dbReference>
<feature type="binding site" evidence="6">
    <location>
        <position position="189"/>
    </location>
    <ligand>
        <name>NAD(+)</name>
        <dbReference type="ChEBI" id="CHEBI:57540"/>
    </ligand>
</feature>
<comment type="caution">
    <text evidence="10">The sequence shown here is derived from an EMBL/GenBank/DDBJ whole genome shotgun (WGS) entry which is preliminary data.</text>
</comment>
<dbReference type="PANTHER" id="PTHR11606:SF13">
    <property type="entry name" value="GLUTAMATE DEHYDROGENASE 1, MITOCHONDRIAL"/>
    <property type="match status" value="1"/>
</dbReference>
<dbReference type="AlphaFoldDB" id="A0AAE4MDU1"/>
<evidence type="ECO:0000256" key="4">
    <source>
        <dbReference type="PIRNR" id="PIRNR000185"/>
    </source>
</evidence>
<keyword evidence="3 4" id="KW-0560">Oxidoreductase</keyword>
<dbReference type="FunFam" id="3.40.50.10860:FF:000003">
    <property type="entry name" value="Glutamate dehydrogenase"/>
    <property type="match status" value="1"/>
</dbReference>
<proteinExistence type="inferred from homology"/>
<dbReference type="InterPro" id="IPR033524">
    <property type="entry name" value="Glu/Leu/Phe/Val_DH_AS"/>
</dbReference>
<dbReference type="PROSITE" id="PS00074">
    <property type="entry name" value="GLFV_DEHYDROGENASE"/>
    <property type="match status" value="1"/>
</dbReference>
<dbReference type="Gene3D" id="3.40.50.10860">
    <property type="entry name" value="Leucine Dehydrogenase, chain A, domain 1"/>
    <property type="match status" value="1"/>
</dbReference>
<evidence type="ECO:0000256" key="2">
    <source>
        <dbReference type="ARBA" id="ARBA00011643"/>
    </source>
</evidence>
<feature type="domain" description="Glutamate/phenylalanine/leucine/valine/L-tryptophan dehydrogenase C-terminal" evidence="9">
    <location>
        <begin position="182"/>
        <end position="414"/>
    </location>
</feature>
<dbReference type="InterPro" id="IPR006097">
    <property type="entry name" value="Glu/Leu/Phe/Val/Trp_DH_dimer"/>
</dbReference>
<dbReference type="InterPro" id="IPR033922">
    <property type="entry name" value="NAD_bind_Glu_DH"/>
</dbReference>
<dbReference type="PIRSF" id="PIRSF000185">
    <property type="entry name" value="Glu_DH"/>
    <property type="match status" value="1"/>
</dbReference>
<evidence type="ECO:0000259" key="9">
    <source>
        <dbReference type="SMART" id="SM00839"/>
    </source>
</evidence>
<dbReference type="PRINTS" id="PR00082">
    <property type="entry name" value="GLFDHDRGNASE"/>
</dbReference>
<dbReference type="RefSeq" id="WP_338094722.1">
    <property type="nucleotide sequence ID" value="NZ_JAWDKA010000008.1"/>
</dbReference>
<comment type="subunit">
    <text evidence="2">Homohexamer.</text>
</comment>
<sequence length="416" mass="45042">MSKVNPFEMAQHQLLDCAKILKLDQGVVDILMQPQRQIQVSIPVKMDDGTTRVFQGFRVQYNNALGPYKGGIRYHPEETIDTVRALSAWMTWKCSVLGLPLGGGKGGIICNPKEMSKGELERLSRGYIRALWKNIGPDTDVPAPDVYTDGQIMAWMMDEYSIINGKNQFGLLTGKPLVVGGSLGRSDATAKGGMYTLREAAKELKIDLSKAKVAILGFGNAGSFAATLVQEMFGSTVVAVTDSKGGVYDANGLDIAAVSGHKNKTKSVVGYKGLPKLTNDEVMALPVDVIIAAAPEEGAINDKVAPTVKAKVICELANGPTTPEGDAILHKNGVHVIPDFLCNAGGVTVSYYEMVQNMYMHYWSLDDVYAKLDTAMTASYHAVLAASKEYKINMRQAAYVVAVKRVVEAMKVRGWV</sequence>
<dbReference type="InterPro" id="IPR014362">
    <property type="entry name" value="Glu_DH"/>
</dbReference>
<evidence type="ECO:0000313" key="10">
    <source>
        <dbReference type="EMBL" id="MDV0442306.1"/>
    </source>
</evidence>
<keyword evidence="6" id="KW-0547">Nucleotide-binding</keyword>
<dbReference type="Proteomes" id="UP001273136">
    <property type="component" value="Unassembled WGS sequence"/>
</dbReference>
<keyword evidence="6" id="KW-0520">NAD</keyword>
<reference evidence="10" key="1">
    <citation type="submission" date="2023-06" db="EMBL/GenBank/DDBJ databases">
        <title>Genome sequence of Methancorpusculaceae sp. Ag1.</title>
        <authorList>
            <person name="Protasov E."/>
            <person name="Platt K."/>
            <person name="Poehlein A."/>
            <person name="Daniel R."/>
            <person name="Brune A."/>
        </authorList>
    </citation>
    <scope>NUCLEOTIDE SEQUENCE</scope>
    <source>
        <strain evidence="10">Ag1</strain>
    </source>
</reference>
<dbReference type="SUPFAM" id="SSF51735">
    <property type="entry name" value="NAD(P)-binding Rossmann-fold domains"/>
    <property type="match status" value="1"/>
</dbReference>